<dbReference type="EMBL" id="CP045798">
    <property type="protein sequence ID" value="QNB47322.1"/>
    <property type="molecule type" value="Genomic_DNA"/>
</dbReference>
<dbReference type="OrthoDB" id="9805770at2"/>
<dbReference type="GO" id="GO:0031405">
    <property type="term" value="F:lipoic acid binding"/>
    <property type="evidence" value="ECO:0007669"/>
    <property type="project" value="TreeGrafter"/>
</dbReference>
<dbReference type="GO" id="GO:0016407">
    <property type="term" value="F:acetyltransferase activity"/>
    <property type="evidence" value="ECO:0007669"/>
    <property type="project" value="TreeGrafter"/>
</dbReference>
<evidence type="ECO:0000256" key="1">
    <source>
        <dbReference type="ARBA" id="ARBA00001938"/>
    </source>
</evidence>
<sequence>MAFEIFMPKMGLTMSKGTVAKWLKKEGDAVKKGEEILEVMTEKITNTIEAPADGILLKIVVPEGEEVYIGSLLGIIGAAGETLDGIGNKPSISPAIASGGEGVEKIKITPAARKLAQENGIDYTNLSGTGPGGRITREDIEKAIAGLAPEPAKRETNVYEEKAESDRKNIAEVIPYTGMRKAIGDNMAHSWAVAPKVTHHVSVDVTNLLTLRKTLNEDRKEKEKISISDLLVKIVAKALEMKPHINVTLDKSEIKVLNDINIGLAVALEKGLVVPVIRNANKKSLSQISREVKELAQKARENRISPEEMRGGTFTITNLGPYGSVDWFTPIINQPEAAILGIGRIVEQPVVYQGQITIRPMMGLSLAFDHRVIDGAPAAEFLAVVLKLIESPMKVLI</sequence>
<dbReference type="InterPro" id="IPR023213">
    <property type="entry name" value="CAT-like_dom_sf"/>
</dbReference>
<organism evidence="9 10">
    <name type="scientific">Thermanaerosceptrum fracticalcis</name>
    <dbReference type="NCBI Taxonomy" id="1712410"/>
    <lineage>
        <taxon>Bacteria</taxon>
        <taxon>Bacillati</taxon>
        <taxon>Bacillota</taxon>
        <taxon>Clostridia</taxon>
        <taxon>Eubacteriales</taxon>
        <taxon>Peptococcaceae</taxon>
        <taxon>Thermanaerosceptrum</taxon>
    </lineage>
</organism>
<comment type="cofactor">
    <cofactor evidence="1 6">
        <name>(R)-lipoate</name>
        <dbReference type="ChEBI" id="CHEBI:83088"/>
    </cofactor>
</comment>
<dbReference type="InterPro" id="IPR050743">
    <property type="entry name" value="2-oxoacid_DH_E2_comp"/>
</dbReference>
<evidence type="ECO:0000256" key="6">
    <source>
        <dbReference type="RuleBase" id="RU003423"/>
    </source>
</evidence>
<reference evidence="9 10" key="1">
    <citation type="journal article" date="2019" name="Front. Microbiol.">
        <title>Thermoanaerosceptrum fracticalcis gen. nov. sp. nov., a Novel Fumarate-Fermenting Microorganism From a Deep Fractured Carbonate Aquifer of the US Great Basin.</title>
        <authorList>
            <person name="Hamilton-Brehm S.D."/>
            <person name="Stewart L.E."/>
            <person name="Zavarin M."/>
            <person name="Caldwell M."/>
            <person name="Lawson P.A."/>
            <person name="Onstott T.C."/>
            <person name="Grzymski J."/>
            <person name="Neveux I."/>
            <person name="Lollar B.S."/>
            <person name="Russell C.E."/>
            <person name="Moser D.P."/>
        </authorList>
    </citation>
    <scope>NUCLEOTIDE SEQUENCE [LARGE SCALE GENOMIC DNA]</scope>
    <source>
        <strain evidence="9 10">DRI-13</strain>
    </source>
</reference>
<name>A0A7G6E5G8_THEFR</name>
<dbReference type="PANTHER" id="PTHR43178">
    <property type="entry name" value="DIHYDROLIPOAMIDE ACETYLTRANSFERASE COMPONENT OF PYRUVATE DEHYDROGENASE COMPLEX"/>
    <property type="match status" value="1"/>
</dbReference>
<evidence type="ECO:0000256" key="4">
    <source>
        <dbReference type="ARBA" id="ARBA00022823"/>
    </source>
</evidence>
<dbReference type="RefSeq" id="WP_034421312.1">
    <property type="nucleotide sequence ID" value="NZ_CP045798.1"/>
</dbReference>
<evidence type="ECO:0000256" key="2">
    <source>
        <dbReference type="ARBA" id="ARBA00007317"/>
    </source>
</evidence>
<feature type="domain" description="Peripheral subunit-binding (PSBD)" evidence="8">
    <location>
        <begin position="107"/>
        <end position="144"/>
    </location>
</feature>
<dbReference type="InterPro" id="IPR004167">
    <property type="entry name" value="PSBD"/>
</dbReference>
<dbReference type="KEGG" id="tfr:BR63_14100"/>
<dbReference type="InterPro" id="IPR036625">
    <property type="entry name" value="E3-bd_dom_sf"/>
</dbReference>
<dbReference type="Proteomes" id="UP000515847">
    <property type="component" value="Chromosome"/>
</dbReference>
<comment type="similarity">
    <text evidence="2 6">Belongs to the 2-oxoacid dehydrogenase family.</text>
</comment>
<dbReference type="PROSITE" id="PS00189">
    <property type="entry name" value="LIPOYL"/>
    <property type="match status" value="1"/>
</dbReference>
<evidence type="ECO:0000256" key="3">
    <source>
        <dbReference type="ARBA" id="ARBA00022679"/>
    </source>
</evidence>
<dbReference type="SUPFAM" id="SSF47005">
    <property type="entry name" value="Peripheral subunit-binding domain of 2-oxo acid dehydrogenase complex"/>
    <property type="match status" value="1"/>
</dbReference>
<dbReference type="InterPro" id="IPR011053">
    <property type="entry name" value="Single_hybrid_motif"/>
</dbReference>
<dbReference type="FunFam" id="3.30.559.10:FF:000007">
    <property type="entry name" value="Dihydrolipoamide acetyltransferase component of pyruvate dehydrogenase complex"/>
    <property type="match status" value="1"/>
</dbReference>
<keyword evidence="3 6" id="KW-0808">Transferase</keyword>
<protein>
    <recommendedName>
        <fullName evidence="6">Dihydrolipoamide acetyltransferase component of pyruvate dehydrogenase complex</fullName>
        <ecNumber evidence="6">2.3.1.-</ecNumber>
    </recommendedName>
</protein>
<accession>A0A7G6E5G8</accession>
<keyword evidence="5 6" id="KW-0012">Acyltransferase</keyword>
<dbReference type="Gene3D" id="4.10.320.10">
    <property type="entry name" value="E3-binding domain"/>
    <property type="match status" value="1"/>
</dbReference>
<keyword evidence="10" id="KW-1185">Reference proteome</keyword>
<dbReference type="Pfam" id="PF02817">
    <property type="entry name" value="E3_binding"/>
    <property type="match status" value="1"/>
</dbReference>
<evidence type="ECO:0000259" key="8">
    <source>
        <dbReference type="PROSITE" id="PS51826"/>
    </source>
</evidence>
<dbReference type="InterPro" id="IPR003016">
    <property type="entry name" value="2-oxoA_DH_lipoyl-BS"/>
</dbReference>
<keyword evidence="4 6" id="KW-0450">Lipoyl</keyword>
<dbReference type="GO" id="GO:0005737">
    <property type="term" value="C:cytoplasm"/>
    <property type="evidence" value="ECO:0007669"/>
    <property type="project" value="TreeGrafter"/>
</dbReference>
<feature type="domain" description="Lipoyl-binding" evidence="7">
    <location>
        <begin position="2"/>
        <end position="77"/>
    </location>
</feature>
<dbReference type="EC" id="2.3.1.-" evidence="6"/>
<dbReference type="Gene3D" id="2.40.50.100">
    <property type="match status" value="1"/>
</dbReference>
<proteinExistence type="inferred from homology"/>
<dbReference type="Gene3D" id="3.30.559.10">
    <property type="entry name" value="Chloramphenicol acetyltransferase-like domain"/>
    <property type="match status" value="1"/>
</dbReference>
<dbReference type="SUPFAM" id="SSF51230">
    <property type="entry name" value="Single hybrid motif"/>
    <property type="match status" value="1"/>
</dbReference>
<evidence type="ECO:0000313" key="10">
    <source>
        <dbReference type="Proteomes" id="UP000515847"/>
    </source>
</evidence>
<dbReference type="Pfam" id="PF00198">
    <property type="entry name" value="2-oxoacid_dh"/>
    <property type="match status" value="1"/>
</dbReference>
<evidence type="ECO:0000256" key="5">
    <source>
        <dbReference type="ARBA" id="ARBA00023315"/>
    </source>
</evidence>
<gene>
    <name evidence="9" type="ORF">BR63_14100</name>
</gene>
<dbReference type="Pfam" id="PF00364">
    <property type="entry name" value="Biotin_lipoyl"/>
    <property type="match status" value="1"/>
</dbReference>
<evidence type="ECO:0000259" key="7">
    <source>
        <dbReference type="PROSITE" id="PS50968"/>
    </source>
</evidence>
<dbReference type="CDD" id="cd06849">
    <property type="entry name" value="lipoyl_domain"/>
    <property type="match status" value="1"/>
</dbReference>
<dbReference type="PROSITE" id="PS51826">
    <property type="entry name" value="PSBD"/>
    <property type="match status" value="1"/>
</dbReference>
<dbReference type="PROSITE" id="PS50968">
    <property type="entry name" value="BIOTINYL_LIPOYL"/>
    <property type="match status" value="1"/>
</dbReference>
<dbReference type="PANTHER" id="PTHR43178:SF5">
    <property type="entry name" value="LIPOAMIDE ACYLTRANSFERASE COMPONENT OF BRANCHED-CHAIN ALPHA-KETO ACID DEHYDROGENASE COMPLEX, MITOCHONDRIAL"/>
    <property type="match status" value="1"/>
</dbReference>
<dbReference type="SUPFAM" id="SSF52777">
    <property type="entry name" value="CoA-dependent acyltransferases"/>
    <property type="match status" value="1"/>
</dbReference>
<dbReference type="InterPro" id="IPR001078">
    <property type="entry name" value="2-oxoacid_DH_actylTfrase"/>
</dbReference>
<dbReference type="AlphaFoldDB" id="A0A7G6E5G8"/>
<dbReference type="InterPro" id="IPR000089">
    <property type="entry name" value="Biotin_lipoyl"/>
</dbReference>
<evidence type="ECO:0000313" key="9">
    <source>
        <dbReference type="EMBL" id="QNB47322.1"/>
    </source>
</evidence>